<dbReference type="Pfam" id="PF01478">
    <property type="entry name" value="Peptidase_A24"/>
    <property type="match status" value="1"/>
</dbReference>
<dbReference type="InterPro" id="IPR000045">
    <property type="entry name" value="Prepilin_IV_endopep_pep"/>
</dbReference>
<comment type="caution">
    <text evidence="3">The sequence shown here is derived from an EMBL/GenBank/DDBJ whole genome shotgun (WGS) entry which is preliminary data.</text>
</comment>
<accession>A0A094SE87</accession>
<dbReference type="GO" id="GO:0016020">
    <property type="term" value="C:membrane"/>
    <property type="evidence" value="ECO:0007669"/>
    <property type="project" value="InterPro"/>
</dbReference>
<dbReference type="AlphaFoldDB" id="A0A094SE87"/>
<feature type="transmembrane region" description="Helical" evidence="1">
    <location>
        <begin position="30"/>
        <end position="49"/>
    </location>
</feature>
<protein>
    <recommendedName>
        <fullName evidence="2">Prepilin type IV endopeptidase peptidase domain-containing protein</fullName>
    </recommendedName>
</protein>
<dbReference type="GO" id="GO:0004190">
    <property type="term" value="F:aspartic-type endopeptidase activity"/>
    <property type="evidence" value="ECO:0007669"/>
    <property type="project" value="InterPro"/>
</dbReference>
<organism evidence="3">
    <name type="scientific">freshwater metagenome</name>
    <dbReference type="NCBI Taxonomy" id="449393"/>
    <lineage>
        <taxon>unclassified sequences</taxon>
        <taxon>metagenomes</taxon>
        <taxon>ecological metagenomes</taxon>
    </lineage>
</organism>
<reference evidence="3" key="1">
    <citation type="submission" date="2014-05" db="EMBL/GenBank/DDBJ databases">
        <title>Key roles for freshwater Actinobacteria revealed by deep metagenomic sequencing.</title>
        <authorList>
            <person name="Ghai R."/>
            <person name="Mizuno C.M."/>
            <person name="Picazo A."/>
            <person name="Camacho A."/>
            <person name="Rodriguez-Valera F."/>
        </authorList>
    </citation>
    <scope>NUCLEOTIDE SEQUENCE</scope>
</reference>
<feature type="domain" description="Prepilin type IV endopeptidase peptidase" evidence="2">
    <location>
        <begin position="10"/>
        <end position="104"/>
    </location>
</feature>
<keyword evidence="1" id="KW-0812">Transmembrane</keyword>
<name>A0A094SE87_9ZZZZ</name>
<evidence type="ECO:0000259" key="2">
    <source>
        <dbReference type="Pfam" id="PF01478"/>
    </source>
</evidence>
<gene>
    <name evidence="3" type="ORF">GM50_14450</name>
</gene>
<dbReference type="EMBL" id="JNSK01000065">
    <property type="protein sequence ID" value="KGA16483.1"/>
    <property type="molecule type" value="Genomic_DNA"/>
</dbReference>
<feature type="transmembrane region" description="Helical" evidence="1">
    <location>
        <begin position="93"/>
        <end position="111"/>
    </location>
</feature>
<proteinExistence type="predicted"/>
<keyword evidence="1" id="KW-1133">Transmembrane helix</keyword>
<sequence length="138" mass="15072">MYLRLLALTIMIGWAAWIAGYDLKHHLIRNESLLFGILVISPLCISLGWKPTFDSQLAVLVGVLSLITLLDLIGAGDTKLLIISLPWLDLSNWQMTAVAFSILILCQVLLIRAMARKIPTRIALAPAILLASAVNLAS</sequence>
<evidence type="ECO:0000256" key="1">
    <source>
        <dbReference type="SAM" id="Phobius"/>
    </source>
</evidence>
<feature type="transmembrane region" description="Helical" evidence="1">
    <location>
        <begin position="56"/>
        <end position="73"/>
    </location>
</feature>
<keyword evidence="1" id="KW-0472">Membrane</keyword>
<evidence type="ECO:0000313" key="3">
    <source>
        <dbReference type="EMBL" id="KGA16483.1"/>
    </source>
</evidence>